<accession>A0A2W2AMS2</accession>
<comment type="caution">
    <text evidence="2">The sequence shown here is derived from an EMBL/GenBank/DDBJ whole genome shotgun (WGS) entry which is preliminary data.</text>
</comment>
<proteinExistence type="predicted"/>
<protein>
    <submittedName>
        <fullName evidence="2">Uncharacterized protein</fullName>
    </submittedName>
</protein>
<feature type="signal peptide" evidence="1">
    <location>
        <begin position="1"/>
        <end position="25"/>
    </location>
</feature>
<keyword evidence="3" id="KW-1185">Reference proteome</keyword>
<reference evidence="3" key="1">
    <citation type="submission" date="2018-06" db="EMBL/GenBank/DDBJ databases">
        <title>Aestuariibacter litoralis strain KCTC 52945T.</title>
        <authorList>
            <person name="Li X."/>
            <person name="Salam N."/>
            <person name="Li J.-L."/>
            <person name="Chen Y.-M."/>
            <person name="Yang Z.-W."/>
            <person name="Zhang L.-Y."/>
            <person name="Han M.-X."/>
            <person name="Xiao M."/>
            <person name="Li W.-J."/>
        </authorList>
    </citation>
    <scope>NUCLEOTIDE SEQUENCE [LARGE SCALE GENOMIC DNA]</scope>
    <source>
        <strain evidence="3">KCTC 52945</strain>
    </source>
</reference>
<feature type="chain" id="PRO_5016137394" evidence="1">
    <location>
        <begin position="26"/>
        <end position="88"/>
    </location>
</feature>
<name>A0A2W2AMS2_9HYPH</name>
<evidence type="ECO:0000313" key="3">
    <source>
        <dbReference type="Proteomes" id="UP000248795"/>
    </source>
</evidence>
<organism evidence="2 3">
    <name type="scientific">Aestuariivirga litoralis</name>
    <dbReference type="NCBI Taxonomy" id="2650924"/>
    <lineage>
        <taxon>Bacteria</taxon>
        <taxon>Pseudomonadati</taxon>
        <taxon>Pseudomonadota</taxon>
        <taxon>Alphaproteobacteria</taxon>
        <taxon>Hyphomicrobiales</taxon>
        <taxon>Aestuariivirgaceae</taxon>
        <taxon>Aestuariivirga</taxon>
    </lineage>
</organism>
<dbReference type="Proteomes" id="UP000248795">
    <property type="component" value="Unassembled WGS sequence"/>
</dbReference>
<evidence type="ECO:0000256" key="1">
    <source>
        <dbReference type="SAM" id="SignalP"/>
    </source>
</evidence>
<sequence length="88" mass="8779">MKSTLALSLGLAVILGLGAALPVSAATTTATSAAAAKPTHYYVSLKAKGPGCEVVAMKPTTKLMVGKHSFKTEADASKAMAGDKACKA</sequence>
<gene>
    <name evidence="2" type="ORF">DK847_12885</name>
</gene>
<keyword evidence="1" id="KW-0732">Signal</keyword>
<evidence type="ECO:0000313" key="2">
    <source>
        <dbReference type="EMBL" id="PZF76681.1"/>
    </source>
</evidence>
<dbReference type="AlphaFoldDB" id="A0A2W2AMS2"/>
<dbReference type="RefSeq" id="WP_111198918.1">
    <property type="nucleotide sequence ID" value="NZ_QKVK01000005.1"/>
</dbReference>
<dbReference type="EMBL" id="QKVK01000005">
    <property type="protein sequence ID" value="PZF76681.1"/>
    <property type="molecule type" value="Genomic_DNA"/>
</dbReference>